<dbReference type="GO" id="GO:0006096">
    <property type="term" value="P:glycolytic process"/>
    <property type="evidence" value="ECO:0007669"/>
    <property type="project" value="UniProtKB-UniRule"/>
</dbReference>
<dbReference type="UniPathway" id="UPA00138"/>
<reference evidence="9" key="1">
    <citation type="submission" date="2015-10" db="EMBL/GenBank/DDBJ databases">
        <title>Analysis of five complete genome sequences for members of the class Peribacteria in the recently recognized Peregrinibacteria bacterial phylum.</title>
        <authorList>
            <person name="Anantharaman K."/>
            <person name="Brown C.T."/>
            <person name="Burstein D."/>
            <person name="Castelle C.J."/>
            <person name="Probst A.J."/>
            <person name="Thomas B.C."/>
            <person name="Williams K.H."/>
            <person name="Banfield J.F."/>
        </authorList>
    </citation>
    <scope>NUCLEOTIDE SEQUENCE [LARGE SCALE GENOMIC DNA]</scope>
</reference>
<dbReference type="GO" id="GO:0006094">
    <property type="term" value="P:gluconeogenesis"/>
    <property type="evidence" value="ECO:0007669"/>
    <property type="project" value="UniProtKB-UniRule"/>
</dbReference>
<accession>A0A0S1STT5</accession>
<gene>
    <name evidence="6" type="primary">tpiA</name>
    <name evidence="8" type="ORF">PeribacterD1_0043</name>
</gene>
<accession>A0A0S1SJN0</accession>
<dbReference type="UniPathway" id="UPA00109">
    <property type="reaction ID" value="UER00189"/>
</dbReference>
<accession>A0A0S1SHV7</accession>
<dbReference type="Pfam" id="PF00121">
    <property type="entry name" value="TIM"/>
    <property type="match status" value="1"/>
</dbReference>
<dbReference type="GO" id="GO:0019563">
    <property type="term" value="P:glycerol catabolic process"/>
    <property type="evidence" value="ECO:0007669"/>
    <property type="project" value="TreeGrafter"/>
</dbReference>
<evidence type="ECO:0000256" key="5">
    <source>
        <dbReference type="ARBA" id="ARBA00023235"/>
    </source>
</evidence>
<dbReference type="InterPro" id="IPR035990">
    <property type="entry name" value="TIM_sf"/>
</dbReference>
<evidence type="ECO:0000313" key="8">
    <source>
        <dbReference type="EMBL" id="ALM12747.1"/>
    </source>
</evidence>
<sequence length="237" mass="25889">MLRIPLIAANWKMNPAPIEAWGPDSPYRPQNGIETIVFPAFLDLKACIEAGLPTGAQYGHPDSTGAHTGDVSMTMIKKTGCQFVLCGHSERRRDHGEEDSDVVAQAESALRNGLHPVICVGETEAERKTKRHKQVVERQVRVLPLREVVTIAYEPVWAIGTGVTPTPEQAQDMHTFIRSLIPEARRASTRILYGGSLTAENAPEFFEQPDIDGGLVGGASLTPATFREILLAAVRTK</sequence>
<comment type="catalytic activity">
    <reaction evidence="6 7">
        <text>D-glyceraldehyde 3-phosphate = dihydroxyacetone phosphate</text>
        <dbReference type="Rhea" id="RHEA:18585"/>
        <dbReference type="ChEBI" id="CHEBI:57642"/>
        <dbReference type="ChEBI" id="CHEBI:59776"/>
        <dbReference type="EC" id="5.3.1.1"/>
    </reaction>
</comment>
<dbReference type="InterPro" id="IPR013785">
    <property type="entry name" value="Aldolase_TIM"/>
</dbReference>
<dbReference type="InterPro" id="IPR020861">
    <property type="entry name" value="Triosephosphate_isomerase_AS"/>
</dbReference>
<evidence type="ECO:0000256" key="2">
    <source>
        <dbReference type="ARBA" id="ARBA00022432"/>
    </source>
</evidence>
<dbReference type="PROSITE" id="PS00171">
    <property type="entry name" value="TIM_1"/>
    <property type="match status" value="1"/>
</dbReference>
<dbReference type="SUPFAM" id="SSF51351">
    <property type="entry name" value="Triosephosphate isomerase (TIM)"/>
    <property type="match status" value="1"/>
</dbReference>
<evidence type="ECO:0000256" key="7">
    <source>
        <dbReference type="RuleBase" id="RU363013"/>
    </source>
</evidence>
<dbReference type="Proteomes" id="UP000069135">
    <property type="component" value="Chromosome"/>
</dbReference>
<dbReference type="NCBIfam" id="TIGR00419">
    <property type="entry name" value="tim"/>
    <property type="match status" value="1"/>
</dbReference>
<comment type="similarity">
    <text evidence="1 6 7">Belongs to the triosephosphate isomerase family.</text>
</comment>
<feature type="binding site" evidence="6">
    <location>
        <position position="160"/>
    </location>
    <ligand>
        <name>substrate</name>
    </ligand>
</feature>
<dbReference type="PROSITE" id="PS51440">
    <property type="entry name" value="TIM_2"/>
    <property type="match status" value="1"/>
</dbReference>
<dbReference type="EMBL" id="CP013065">
    <property type="protein sequence ID" value="ALM12747.1"/>
    <property type="molecule type" value="Genomic_DNA"/>
</dbReference>
<keyword evidence="5 6" id="KW-0413">Isomerase</keyword>
<protein>
    <recommendedName>
        <fullName evidence="6 7">Triosephosphate isomerase</fullName>
        <shortName evidence="6">TIM</shortName>
        <shortName evidence="6">TPI</shortName>
        <ecNumber evidence="6 7">5.3.1.1</ecNumber>
    </recommendedName>
    <alternativeName>
        <fullName evidence="6">Triose-phosphate isomerase</fullName>
    </alternativeName>
</protein>
<keyword evidence="2 6" id="KW-0312">Gluconeogenesis</keyword>
<reference evidence="8 9" key="2">
    <citation type="journal article" date="2016" name="PeerJ">
        <title>Analysis of five complete genome sequences for members of the class Peribacteria in the recently recognized Peregrinibacteria bacterial phylum.</title>
        <authorList>
            <person name="Anantharaman K."/>
            <person name="Brown C.T."/>
            <person name="Burstein D."/>
            <person name="Castelle C.J."/>
            <person name="Probst A.J."/>
            <person name="Thomas B.C."/>
            <person name="Williams K.H."/>
            <person name="Banfield J.F."/>
        </authorList>
    </citation>
    <scope>NUCLEOTIDE SEQUENCE [LARGE SCALE GENOMIC DNA]</scope>
    <source>
        <strain evidence="8">RIFOXYD1_FULL_PER-ii_59_16</strain>
    </source>
</reference>
<evidence type="ECO:0000256" key="1">
    <source>
        <dbReference type="ARBA" id="ARBA00007422"/>
    </source>
</evidence>
<dbReference type="GO" id="GO:0046166">
    <property type="term" value="P:glyceraldehyde-3-phosphate biosynthetic process"/>
    <property type="evidence" value="ECO:0007669"/>
    <property type="project" value="TreeGrafter"/>
</dbReference>
<dbReference type="Gene3D" id="3.20.20.70">
    <property type="entry name" value="Aldolase class I"/>
    <property type="match status" value="1"/>
</dbReference>
<dbReference type="AlphaFoldDB" id="A0A0S1STT5"/>
<keyword evidence="3 6" id="KW-0963">Cytoplasm</keyword>
<dbReference type="GO" id="GO:0004807">
    <property type="term" value="F:triose-phosphate isomerase activity"/>
    <property type="evidence" value="ECO:0007669"/>
    <property type="project" value="UniProtKB-UniRule"/>
</dbReference>
<keyword evidence="4 6" id="KW-0324">Glycolysis</keyword>
<evidence type="ECO:0000313" key="9">
    <source>
        <dbReference type="Proteomes" id="UP000069135"/>
    </source>
</evidence>
<comment type="subcellular location">
    <subcellularLocation>
        <location evidence="6 7">Cytoplasm</location>
    </subcellularLocation>
</comment>
<dbReference type="GO" id="GO:0005829">
    <property type="term" value="C:cytosol"/>
    <property type="evidence" value="ECO:0007669"/>
    <property type="project" value="TreeGrafter"/>
</dbReference>
<dbReference type="PANTHER" id="PTHR21139">
    <property type="entry name" value="TRIOSEPHOSPHATE ISOMERASE"/>
    <property type="match status" value="1"/>
</dbReference>
<evidence type="ECO:0000256" key="6">
    <source>
        <dbReference type="HAMAP-Rule" id="MF_00147"/>
    </source>
</evidence>
<feature type="active site" description="Electrophile" evidence="6">
    <location>
        <position position="88"/>
    </location>
</feature>
<organism evidence="8 9">
    <name type="scientific">Candidatus Peribacter riflensis</name>
    <dbReference type="NCBI Taxonomy" id="1735162"/>
    <lineage>
        <taxon>Bacteria</taxon>
        <taxon>Candidatus Peregrinibacteriota</taxon>
        <taxon>Candidatus Peribacteria</taxon>
        <taxon>Candidatus Peribacterales</taxon>
        <taxon>Candidatus Peribacteraceae</taxon>
        <taxon>Candidatus Peribacter</taxon>
    </lineage>
</organism>
<comment type="pathway">
    <text evidence="6 7">Carbohydrate degradation; glycolysis; D-glyceraldehyde 3-phosphate from glycerone phosphate: step 1/1.</text>
</comment>
<feature type="active site" description="Proton acceptor" evidence="6">
    <location>
        <position position="154"/>
    </location>
</feature>
<dbReference type="KEGG" id="prf:PeribacterA2_0043"/>
<dbReference type="PATRIC" id="fig|1735161.3.peg.43"/>
<comment type="subunit">
    <text evidence="6 7">Homodimer.</text>
</comment>
<accession>A0A0S1SS45</accession>
<feature type="binding site" evidence="6">
    <location>
        <begin position="10"/>
        <end position="12"/>
    </location>
    <ligand>
        <name>substrate</name>
    </ligand>
</feature>
<dbReference type="HAMAP" id="MF_00147_B">
    <property type="entry name" value="TIM_B"/>
    <property type="match status" value="1"/>
</dbReference>
<comment type="pathway">
    <text evidence="6 7">Carbohydrate biosynthesis; gluconeogenesis.</text>
</comment>
<dbReference type="CDD" id="cd00311">
    <property type="entry name" value="TIM"/>
    <property type="match status" value="1"/>
</dbReference>
<dbReference type="STRING" id="1735162.PeribacterB2_0043"/>
<comment type="function">
    <text evidence="6">Involved in the gluconeogenesis. Catalyzes stereospecifically the conversion of dihydroxyacetone phosphate (DHAP) to D-glyceraldehyde-3-phosphate (G3P).</text>
</comment>
<proteinExistence type="inferred from homology"/>
<feature type="binding site" evidence="6">
    <location>
        <position position="196"/>
    </location>
    <ligand>
        <name>substrate</name>
    </ligand>
</feature>
<dbReference type="PANTHER" id="PTHR21139:SF42">
    <property type="entry name" value="TRIOSEPHOSPHATE ISOMERASE"/>
    <property type="match status" value="1"/>
</dbReference>
<evidence type="ECO:0000256" key="3">
    <source>
        <dbReference type="ARBA" id="ARBA00022490"/>
    </source>
</evidence>
<name>A0A0S1STT5_9BACT</name>
<dbReference type="InterPro" id="IPR000652">
    <property type="entry name" value="Triosephosphate_isomerase"/>
</dbReference>
<dbReference type="EC" id="5.3.1.1" evidence="6 7"/>
<evidence type="ECO:0000256" key="4">
    <source>
        <dbReference type="ARBA" id="ARBA00023152"/>
    </source>
</evidence>
<dbReference type="InterPro" id="IPR022896">
    <property type="entry name" value="TrioseP_Isoase_bac/euk"/>
</dbReference>
<feature type="binding site" evidence="6">
    <location>
        <begin position="217"/>
        <end position="218"/>
    </location>
    <ligand>
        <name>substrate</name>
    </ligand>
</feature>
<accession>A0A0S1SQQ6</accession>